<organism evidence="2 3">
    <name type="scientific">Marihabitans asiaticum</name>
    <dbReference type="NCBI Taxonomy" id="415218"/>
    <lineage>
        <taxon>Bacteria</taxon>
        <taxon>Bacillati</taxon>
        <taxon>Actinomycetota</taxon>
        <taxon>Actinomycetes</taxon>
        <taxon>Micrococcales</taxon>
        <taxon>Intrasporangiaceae</taxon>
        <taxon>Marihabitans</taxon>
    </lineage>
</organism>
<dbReference type="RefSeq" id="WP_144858272.1">
    <property type="nucleotide sequence ID" value="NZ_BAAAYT010000012.1"/>
</dbReference>
<keyword evidence="3" id="KW-1185">Reference proteome</keyword>
<reference evidence="2 3" key="1">
    <citation type="submission" date="2019-06" db="EMBL/GenBank/DDBJ databases">
        <title>Sequencing the genomes of 1000 actinobacteria strains.</title>
        <authorList>
            <person name="Klenk H.-P."/>
        </authorList>
    </citation>
    <scope>NUCLEOTIDE SEQUENCE [LARGE SCALE GENOMIC DNA]</scope>
    <source>
        <strain evidence="2 3">DSM 18935</strain>
    </source>
</reference>
<sequence length="108" mass="11218">MYLIESLLTIPAMVPAIDNPIAGIVPDFSVFGAEFNSFWKKLFAALWALALIYTIARLAVAIAAMSNSKGGHPQQLAEHRAEAAWAGGALAGVAALGVIVTAILALVS</sequence>
<comment type="caution">
    <text evidence="2">The sequence shown here is derived from an EMBL/GenBank/DDBJ whole genome shotgun (WGS) entry which is preliminary data.</text>
</comment>
<protein>
    <submittedName>
        <fullName evidence="2">Uncharacterized protein</fullName>
    </submittedName>
</protein>
<dbReference type="OrthoDB" id="4557964at2"/>
<dbReference type="Proteomes" id="UP000315628">
    <property type="component" value="Unassembled WGS sequence"/>
</dbReference>
<evidence type="ECO:0000256" key="1">
    <source>
        <dbReference type="SAM" id="Phobius"/>
    </source>
</evidence>
<proteinExistence type="predicted"/>
<feature type="transmembrane region" description="Helical" evidence="1">
    <location>
        <begin position="42"/>
        <end position="64"/>
    </location>
</feature>
<dbReference type="EMBL" id="VIUW01000006">
    <property type="protein sequence ID" value="TWD13072.1"/>
    <property type="molecule type" value="Genomic_DNA"/>
</dbReference>
<name>A0A560W627_9MICO</name>
<keyword evidence="1" id="KW-0472">Membrane</keyword>
<keyword evidence="1" id="KW-1133">Transmembrane helix</keyword>
<dbReference type="AlphaFoldDB" id="A0A560W627"/>
<accession>A0A560W627</accession>
<evidence type="ECO:0000313" key="2">
    <source>
        <dbReference type="EMBL" id="TWD13072.1"/>
    </source>
</evidence>
<gene>
    <name evidence="2" type="ORF">FB557_2839</name>
</gene>
<keyword evidence="1" id="KW-0812">Transmembrane</keyword>
<evidence type="ECO:0000313" key="3">
    <source>
        <dbReference type="Proteomes" id="UP000315628"/>
    </source>
</evidence>
<feature type="transmembrane region" description="Helical" evidence="1">
    <location>
        <begin position="84"/>
        <end position="107"/>
    </location>
</feature>